<protein>
    <recommendedName>
        <fullName evidence="7">NlpC/P60 domain-containing protein</fullName>
    </recommendedName>
</protein>
<dbReference type="SUPFAM" id="SSF54001">
    <property type="entry name" value="Cysteine proteinases"/>
    <property type="match status" value="1"/>
</dbReference>
<evidence type="ECO:0000256" key="5">
    <source>
        <dbReference type="SAM" id="Coils"/>
    </source>
</evidence>
<feature type="chain" id="PRO_5047515584" description="NlpC/P60 domain-containing protein" evidence="6">
    <location>
        <begin position="34"/>
        <end position="681"/>
    </location>
</feature>
<dbReference type="PROSITE" id="PS51935">
    <property type="entry name" value="NLPC_P60"/>
    <property type="match status" value="1"/>
</dbReference>
<dbReference type="SUPFAM" id="SSF51261">
    <property type="entry name" value="Duplicated hybrid motif"/>
    <property type="match status" value="1"/>
</dbReference>
<evidence type="ECO:0000259" key="7">
    <source>
        <dbReference type="PROSITE" id="PS51935"/>
    </source>
</evidence>
<evidence type="ECO:0000256" key="4">
    <source>
        <dbReference type="ARBA" id="ARBA00022807"/>
    </source>
</evidence>
<proteinExistence type="inferred from homology"/>
<comment type="similarity">
    <text evidence="1">Belongs to the peptidase C40 family.</text>
</comment>
<dbReference type="InterPro" id="IPR016047">
    <property type="entry name" value="M23ase_b-sheet_dom"/>
</dbReference>
<evidence type="ECO:0000256" key="1">
    <source>
        <dbReference type="ARBA" id="ARBA00007074"/>
    </source>
</evidence>
<evidence type="ECO:0000256" key="6">
    <source>
        <dbReference type="SAM" id="SignalP"/>
    </source>
</evidence>
<keyword evidence="9" id="KW-1185">Reference proteome</keyword>
<dbReference type="InterPro" id="IPR000064">
    <property type="entry name" value="NLP_P60_dom"/>
</dbReference>
<feature type="domain" description="NlpC/P60" evidence="7">
    <location>
        <begin position="270"/>
        <end position="395"/>
    </location>
</feature>
<dbReference type="Pfam" id="PF01551">
    <property type="entry name" value="Peptidase_M23"/>
    <property type="match status" value="1"/>
</dbReference>
<dbReference type="CDD" id="cd12797">
    <property type="entry name" value="M23_peptidase"/>
    <property type="match status" value="1"/>
</dbReference>
<dbReference type="InterPro" id="IPR009045">
    <property type="entry name" value="Zn_M74/Hedgehog-like"/>
</dbReference>
<accession>A0ABP5L5A2</accession>
<gene>
    <name evidence="8" type="ORF">GCM10009844_12850</name>
</gene>
<reference evidence="9" key="1">
    <citation type="journal article" date="2019" name="Int. J. Syst. Evol. Microbiol.">
        <title>The Global Catalogue of Microorganisms (GCM) 10K type strain sequencing project: providing services to taxonomists for standard genome sequencing and annotation.</title>
        <authorList>
            <consortium name="The Broad Institute Genomics Platform"/>
            <consortium name="The Broad Institute Genome Sequencing Center for Infectious Disease"/>
            <person name="Wu L."/>
            <person name="Ma J."/>
        </authorList>
    </citation>
    <scope>NUCLEOTIDE SEQUENCE [LARGE SCALE GENOMIC DNA]</scope>
    <source>
        <strain evidence="9">JCM 16022</strain>
    </source>
</reference>
<dbReference type="SUPFAM" id="SSF55166">
    <property type="entry name" value="Hedgehog/DD-peptidase"/>
    <property type="match status" value="1"/>
</dbReference>
<feature type="coiled-coil region" evidence="5">
    <location>
        <begin position="65"/>
        <end position="99"/>
    </location>
</feature>
<dbReference type="PANTHER" id="PTHR21666">
    <property type="entry name" value="PEPTIDASE-RELATED"/>
    <property type="match status" value="1"/>
</dbReference>
<dbReference type="Gene3D" id="3.90.1720.10">
    <property type="entry name" value="endopeptidase domain like (from Nostoc punctiforme)"/>
    <property type="match status" value="1"/>
</dbReference>
<dbReference type="Gene3D" id="2.70.70.10">
    <property type="entry name" value="Glucose Permease (Domain IIA)"/>
    <property type="match status" value="1"/>
</dbReference>
<evidence type="ECO:0000256" key="3">
    <source>
        <dbReference type="ARBA" id="ARBA00022801"/>
    </source>
</evidence>
<keyword evidence="5" id="KW-0175">Coiled coil</keyword>
<keyword evidence="6" id="KW-0732">Signal</keyword>
<keyword evidence="4" id="KW-0788">Thiol protease</keyword>
<dbReference type="InterPro" id="IPR011055">
    <property type="entry name" value="Dup_hybrid_motif"/>
</dbReference>
<name>A0ABP5L5A2_9ACTN</name>
<dbReference type="InterPro" id="IPR038765">
    <property type="entry name" value="Papain-like_cys_pep_sf"/>
</dbReference>
<organism evidence="8 9">
    <name type="scientific">Nocardioides koreensis</name>
    <dbReference type="NCBI Taxonomy" id="433651"/>
    <lineage>
        <taxon>Bacteria</taxon>
        <taxon>Bacillati</taxon>
        <taxon>Actinomycetota</taxon>
        <taxon>Actinomycetes</taxon>
        <taxon>Propionibacteriales</taxon>
        <taxon>Nocardioidaceae</taxon>
        <taxon>Nocardioides</taxon>
    </lineage>
</organism>
<sequence>MAVGRPSSPAPRRLALLAALPLALTCLAGTAQAAPHTSGDTSASVHATARAAAIQQKVETRYAAYEESRQRVEALSTQAARLTTNAEKAADTASQLREQVADEEGGLFHAIGDLVSPGESDLDRAAEAAADAESARQLSDMVQGKLADSIAQAEHDRQRYQAAQRKQERIEATWTARQVIAAAIHRSQLPAGYAVTDPAQDRRNHLALRAWERYLRQVGTAAVVPPPAEQLDEPGDLPTPLEPVRDAGYRPIHGVGQAQLPDGRRVTVLPAEAVRAVSEAFHRLGLSTVPGGVDATTYACGGLVANAWGTSMLTLPSDVTGQWQELHAVPRATLQVGDVVVLGGQRAGLDQTAVYVGLQRVIVVDPGTGTAGVQPLPARFLGVRRATLPASDKKTPEPPAGGTCSPAAPAPVVDGSGPLLIPLAAGSYRLSAGFGDGGHLWSSGEHTGQDLAASTGTPVLAAASGVVTIEHPDWAGNLVRIDHGGGVETWYAHLSRVDVTPGQSVGPGQQIGAVGNLGNTTGPHLHFEVRLDGSPVDPTQVLDLPEAPRATYTNGEVPETALCAATSDGVQLLRCDAAVAYRLMGAAFESDNGAPLCITDSYRSRAGQEKVHVLKPNMTATPGTSVHGWGLAVDLCGGIESFDTGEHTWMVAHGPAFGWHHPSWAEAGGSRPEPWHFEYGG</sequence>
<feature type="signal peptide" evidence="6">
    <location>
        <begin position="1"/>
        <end position="33"/>
    </location>
</feature>
<dbReference type="InterPro" id="IPR003709">
    <property type="entry name" value="VanY-like_core_dom"/>
</dbReference>
<dbReference type="PANTHER" id="PTHR21666:SF290">
    <property type="entry name" value="PEPTIDASE M23 DOMAIN PROTEIN"/>
    <property type="match status" value="1"/>
</dbReference>
<dbReference type="RefSeq" id="WP_344149266.1">
    <property type="nucleotide sequence ID" value="NZ_BAAAQR010000003.1"/>
</dbReference>
<comment type="caution">
    <text evidence="8">The sequence shown here is derived from an EMBL/GenBank/DDBJ whole genome shotgun (WGS) entry which is preliminary data.</text>
</comment>
<dbReference type="Pfam" id="PF02557">
    <property type="entry name" value="VanY"/>
    <property type="match status" value="1"/>
</dbReference>
<keyword evidence="2" id="KW-0645">Protease</keyword>
<dbReference type="EMBL" id="BAAAQR010000003">
    <property type="protein sequence ID" value="GAA2142036.1"/>
    <property type="molecule type" value="Genomic_DNA"/>
</dbReference>
<dbReference type="InterPro" id="IPR050570">
    <property type="entry name" value="Cell_wall_metabolism_enzyme"/>
</dbReference>
<evidence type="ECO:0000313" key="9">
    <source>
        <dbReference type="Proteomes" id="UP001501771"/>
    </source>
</evidence>
<dbReference type="Proteomes" id="UP001501771">
    <property type="component" value="Unassembled WGS sequence"/>
</dbReference>
<evidence type="ECO:0000313" key="8">
    <source>
        <dbReference type="EMBL" id="GAA2142036.1"/>
    </source>
</evidence>
<dbReference type="CDD" id="cd14814">
    <property type="entry name" value="Peptidase_M15"/>
    <property type="match status" value="1"/>
</dbReference>
<keyword evidence="3" id="KW-0378">Hydrolase</keyword>
<dbReference type="Gene3D" id="3.30.1380.10">
    <property type="match status" value="1"/>
</dbReference>
<evidence type="ECO:0000256" key="2">
    <source>
        <dbReference type="ARBA" id="ARBA00022670"/>
    </source>
</evidence>